<comment type="subcellular location">
    <subcellularLocation>
        <location evidence="1">Membrane</location>
    </subcellularLocation>
</comment>
<dbReference type="InterPro" id="IPR029021">
    <property type="entry name" value="Prot-tyrosine_phosphatase-like"/>
</dbReference>
<dbReference type="GO" id="GO:0004725">
    <property type="term" value="F:protein tyrosine phosphatase activity"/>
    <property type="evidence" value="ECO:0007669"/>
    <property type="project" value="InterPro"/>
</dbReference>
<reference evidence="9" key="1">
    <citation type="submission" date="2023-06" db="EMBL/GenBank/DDBJ databases">
        <title>Genomic analysis of the entomopathogenic nematode Steinernema hermaphroditum.</title>
        <authorList>
            <person name="Schwarz E.M."/>
            <person name="Heppert J.K."/>
            <person name="Baniya A."/>
            <person name="Schwartz H.T."/>
            <person name="Tan C.-H."/>
            <person name="Antoshechkin I."/>
            <person name="Sternberg P.W."/>
            <person name="Goodrich-Blair H."/>
            <person name="Dillman A.R."/>
        </authorList>
    </citation>
    <scope>NUCLEOTIDE SEQUENCE</scope>
    <source>
        <strain evidence="9">PS9179</strain>
        <tissue evidence="9">Whole animal</tissue>
    </source>
</reference>
<dbReference type="AlphaFoldDB" id="A0AA39HVH9"/>
<keyword evidence="6" id="KW-0325">Glycoprotein</keyword>
<dbReference type="Gene3D" id="3.90.190.10">
    <property type="entry name" value="Protein tyrosine phosphatase superfamily"/>
    <property type="match status" value="1"/>
</dbReference>
<dbReference type="SMART" id="SM00194">
    <property type="entry name" value="PTPc"/>
    <property type="match status" value="1"/>
</dbReference>
<dbReference type="Pfam" id="PF01130">
    <property type="entry name" value="CD36"/>
    <property type="match status" value="1"/>
</dbReference>
<keyword evidence="5" id="KW-0472">Membrane</keyword>
<comment type="similarity">
    <text evidence="2">Belongs to the CD36 family.</text>
</comment>
<evidence type="ECO:0000313" key="9">
    <source>
        <dbReference type="EMBL" id="KAK0412807.1"/>
    </source>
</evidence>
<dbReference type="PANTHER" id="PTHR11923">
    <property type="entry name" value="SCAVENGER RECEPTOR CLASS B TYPE-1 SR-B1"/>
    <property type="match status" value="1"/>
</dbReference>
<gene>
    <name evidence="9" type="ORF">QR680_006420</name>
</gene>
<name>A0AA39HVH9_9BILA</name>
<dbReference type="InterPro" id="IPR000242">
    <property type="entry name" value="PTP_cat"/>
</dbReference>
<sequence>MRRCLRVLGALVTFGLFVGGLLLLIAFPLGIFPAVIRQRLVLAPKSDDGQYSTITSYWQKLPTSNHFDFYLFNVTNPDEIEYFGEKASVIEYGPYSFIETEHKDGIKWLDDNKEVFFKNEKRYVWDPERTCGKCSYDDEFVLPNAVYMAVSQKGKHYQMGPLKRIMLDMSLLLMGEYPYKKVTMRGVLFEGYYDPMVALSHSKFFLVDVPAFFNTTLEKLMGFPLPDIQYAGYFPHYNNTNDETYLVRTGKTNADDVNRIIEWANSSKLQWWGDDYANQIGGLTDGSFNKPFPKKTDTIQIFRSFSCRTFPLHFEKETKVRGIDGYVFKISDDAYNTQLPINEGYIFDNKLNKNYFPDWPCHGRFGAPPNDTSSCESINCGEAKNYCSGCCKGSLINGKIILPPGLVELKCFPGQNKSMPIPAMLSPPHFVDSPPEVAQSLYGLHPDRSKHSSGSFTLQPLTGNAIAVKFRLQVAIPVYQDNELTSLNHMRSSLVPVLWVEVNADPADYAIDYLYTYTVVIPNAVLGVGICFTAIPCLTRQNLSKGRANGNRRLTAEKGRVTANGGKRSAHADAQKPIGTTFQSKVQVSSKSSNSSTMSLCPKRQAAERFLDNILELGTRGIRKEWITSVKAYTPSGARLAWRILENKDKNRYEDVDVIDETRVKLRNNVETGKAHDDYIHANYVKVHDDLVYICSQGPLPNTLRHFWLMVVQERSKIILQLCNFYEEQKEKCTEYFPNDSEGNGWKAYGPVEVRAVERQSNIPMMKKVVKTKLQVRYKDETFDVLHILYGGWPDHSVADSVTCYREVYVLIHKLYDKKPIVAHCSAGVGRTGTFVAIEMCLHRILMLNDMKFSVPEVTKELRDQRFKAIQNDQQYVFVFRAVLEILVNDGTLDKSERVLAFIAEYDELVARKRVEREKVMKSKGQ</sequence>
<dbReference type="EMBL" id="JAUCMV010000003">
    <property type="protein sequence ID" value="KAK0412807.1"/>
    <property type="molecule type" value="Genomic_DNA"/>
</dbReference>
<dbReference type="InterPro" id="IPR002159">
    <property type="entry name" value="CD36_fam"/>
</dbReference>
<proteinExistence type="inferred from homology"/>
<accession>A0AA39HVH9</accession>
<dbReference type="GO" id="GO:0016020">
    <property type="term" value="C:membrane"/>
    <property type="evidence" value="ECO:0007669"/>
    <property type="project" value="UniProtKB-SubCell"/>
</dbReference>
<evidence type="ECO:0000256" key="4">
    <source>
        <dbReference type="ARBA" id="ARBA00022989"/>
    </source>
</evidence>
<organism evidence="9 10">
    <name type="scientific">Steinernema hermaphroditum</name>
    <dbReference type="NCBI Taxonomy" id="289476"/>
    <lineage>
        <taxon>Eukaryota</taxon>
        <taxon>Metazoa</taxon>
        <taxon>Ecdysozoa</taxon>
        <taxon>Nematoda</taxon>
        <taxon>Chromadorea</taxon>
        <taxon>Rhabditida</taxon>
        <taxon>Tylenchina</taxon>
        <taxon>Panagrolaimomorpha</taxon>
        <taxon>Strongyloidoidea</taxon>
        <taxon>Steinernematidae</taxon>
        <taxon>Steinernema</taxon>
    </lineage>
</organism>
<keyword evidence="4" id="KW-1133">Transmembrane helix</keyword>
<dbReference type="GO" id="GO:0005737">
    <property type="term" value="C:cytoplasm"/>
    <property type="evidence" value="ECO:0007669"/>
    <property type="project" value="TreeGrafter"/>
</dbReference>
<dbReference type="PROSITE" id="PS50056">
    <property type="entry name" value="TYR_PHOSPHATASE_2"/>
    <property type="match status" value="1"/>
</dbReference>
<evidence type="ECO:0000256" key="3">
    <source>
        <dbReference type="ARBA" id="ARBA00022692"/>
    </source>
</evidence>
<dbReference type="PANTHER" id="PTHR11923:SF106">
    <property type="entry name" value="SCAVENGER RECEPTOR (CD36 FAMILY) RELATED"/>
    <property type="match status" value="1"/>
</dbReference>
<evidence type="ECO:0000259" key="8">
    <source>
        <dbReference type="PROSITE" id="PS50056"/>
    </source>
</evidence>
<dbReference type="GO" id="GO:0005044">
    <property type="term" value="F:scavenger receptor activity"/>
    <property type="evidence" value="ECO:0007669"/>
    <property type="project" value="TreeGrafter"/>
</dbReference>
<dbReference type="InterPro" id="IPR003595">
    <property type="entry name" value="Tyr_Pase_cat"/>
</dbReference>
<protein>
    <recommendedName>
        <fullName evidence="11">Protein-tyrosine-phosphatase</fullName>
    </recommendedName>
</protein>
<comment type="caution">
    <text evidence="9">The sequence shown here is derived from an EMBL/GenBank/DDBJ whole genome shotgun (WGS) entry which is preliminary data.</text>
</comment>
<keyword evidence="3" id="KW-0812">Transmembrane</keyword>
<evidence type="ECO:0000256" key="5">
    <source>
        <dbReference type="ARBA" id="ARBA00023136"/>
    </source>
</evidence>
<dbReference type="CDD" id="cd00047">
    <property type="entry name" value="PTPc"/>
    <property type="match status" value="1"/>
</dbReference>
<dbReference type="PROSITE" id="PS50055">
    <property type="entry name" value="TYR_PHOSPHATASE_PTP"/>
    <property type="match status" value="1"/>
</dbReference>
<dbReference type="SUPFAM" id="SSF52799">
    <property type="entry name" value="(Phosphotyrosine protein) phosphatases II"/>
    <property type="match status" value="1"/>
</dbReference>
<evidence type="ECO:0000259" key="7">
    <source>
        <dbReference type="PROSITE" id="PS50055"/>
    </source>
</evidence>
<dbReference type="PRINTS" id="PR00700">
    <property type="entry name" value="PRTYPHPHTASE"/>
</dbReference>
<evidence type="ECO:0000256" key="6">
    <source>
        <dbReference type="ARBA" id="ARBA00023180"/>
    </source>
</evidence>
<keyword evidence="10" id="KW-1185">Reference proteome</keyword>
<dbReference type="Proteomes" id="UP001175271">
    <property type="component" value="Unassembled WGS sequence"/>
</dbReference>
<evidence type="ECO:0000313" key="10">
    <source>
        <dbReference type="Proteomes" id="UP001175271"/>
    </source>
</evidence>
<evidence type="ECO:0000256" key="1">
    <source>
        <dbReference type="ARBA" id="ARBA00004370"/>
    </source>
</evidence>
<feature type="domain" description="Tyrosine-protein phosphatase" evidence="7">
    <location>
        <begin position="646"/>
        <end position="886"/>
    </location>
</feature>
<dbReference type="SMART" id="SM00404">
    <property type="entry name" value="PTPc_motif"/>
    <property type="match status" value="1"/>
</dbReference>
<dbReference type="InterPro" id="IPR000387">
    <property type="entry name" value="Tyr_Pase_dom"/>
</dbReference>
<evidence type="ECO:0000256" key="2">
    <source>
        <dbReference type="ARBA" id="ARBA00010532"/>
    </source>
</evidence>
<dbReference type="Pfam" id="PF00102">
    <property type="entry name" value="Y_phosphatase"/>
    <property type="match status" value="1"/>
</dbReference>
<feature type="domain" description="Tyrosine specific protein phosphatases" evidence="8">
    <location>
        <begin position="806"/>
        <end position="877"/>
    </location>
</feature>
<evidence type="ECO:0008006" key="11">
    <source>
        <dbReference type="Google" id="ProtNLM"/>
    </source>
</evidence>